<dbReference type="CDD" id="cd04163">
    <property type="entry name" value="Era"/>
    <property type="match status" value="1"/>
</dbReference>
<feature type="binding site" evidence="6">
    <location>
        <begin position="29"/>
        <end position="36"/>
    </location>
    <ligand>
        <name>GTP</name>
        <dbReference type="ChEBI" id="CHEBI:37565"/>
    </ligand>
</feature>
<dbReference type="SUPFAM" id="SSF54814">
    <property type="entry name" value="Prokaryotic type KH domain (KH-domain type II)"/>
    <property type="match status" value="1"/>
</dbReference>
<organism evidence="12 13">
    <name type="scientific">Dissulfurirhabdus thermomarina</name>
    <dbReference type="NCBI Taxonomy" id="1765737"/>
    <lineage>
        <taxon>Bacteria</taxon>
        <taxon>Deltaproteobacteria</taxon>
        <taxon>Dissulfurirhabdaceae</taxon>
        <taxon>Dissulfurirhabdus</taxon>
    </lineage>
</organism>
<dbReference type="InterPro" id="IPR006073">
    <property type="entry name" value="GTP-bd"/>
</dbReference>
<dbReference type="EMBL" id="JAAGRR010000016">
    <property type="protein sequence ID" value="NDY41749.1"/>
    <property type="molecule type" value="Genomic_DNA"/>
</dbReference>
<feature type="domain" description="KH type-2" evidence="10">
    <location>
        <begin position="219"/>
        <end position="297"/>
    </location>
</feature>
<comment type="subcellular location">
    <subcellularLocation>
        <location evidence="6">Cytoplasm</location>
    </subcellularLocation>
    <subcellularLocation>
        <location evidence="6">Cell membrane</location>
        <topology evidence="6">Peripheral membrane protein</topology>
    </subcellularLocation>
</comment>
<evidence type="ECO:0000256" key="9">
    <source>
        <dbReference type="SAM" id="MobiDB-lite"/>
    </source>
</evidence>
<dbReference type="Proteomes" id="UP000469346">
    <property type="component" value="Unassembled WGS sequence"/>
</dbReference>
<dbReference type="InterPro" id="IPR005662">
    <property type="entry name" value="GTPase_Era-like"/>
</dbReference>
<dbReference type="PROSITE" id="PS50823">
    <property type="entry name" value="KH_TYPE_2"/>
    <property type="match status" value="1"/>
</dbReference>
<keyword evidence="5 6" id="KW-0342">GTP-binding</keyword>
<dbReference type="GO" id="GO:0005829">
    <property type="term" value="C:cytosol"/>
    <property type="evidence" value="ECO:0007669"/>
    <property type="project" value="TreeGrafter"/>
</dbReference>
<keyword evidence="6" id="KW-0699">rRNA-binding</keyword>
<evidence type="ECO:0000259" key="10">
    <source>
        <dbReference type="PROSITE" id="PS50823"/>
    </source>
</evidence>
<evidence type="ECO:0000256" key="3">
    <source>
        <dbReference type="ARBA" id="ARBA00022741"/>
    </source>
</evidence>
<dbReference type="RefSeq" id="WP_163297905.1">
    <property type="nucleotide sequence ID" value="NZ_JAAGRR010000016.1"/>
</dbReference>
<dbReference type="NCBIfam" id="NF000908">
    <property type="entry name" value="PRK00089.1"/>
    <property type="match status" value="1"/>
</dbReference>
<dbReference type="SUPFAM" id="SSF52540">
    <property type="entry name" value="P-loop containing nucleoside triphosphate hydrolases"/>
    <property type="match status" value="1"/>
</dbReference>
<feature type="region of interest" description="G3" evidence="7">
    <location>
        <begin position="76"/>
        <end position="79"/>
    </location>
</feature>
<dbReference type="PROSITE" id="PS51713">
    <property type="entry name" value="G_ERA"/>
    <property type="match status" value="1"/>
</dbReference>
<dbReference type="GO" id="GO:0005886">
    <property type="term" value="C:plasma membrane"/>
    <property type="evidence" value="ECO:0007669"/>
    <property type="project" value="UniProtKB-SubCell"/>
</dbReference>
<dbReference type="InterPro" id="IPR005225">
    <property type="entry name" value="Small_GTP-bd"/>
</dbReference>
<comment type="similarity">
    <text evidence="1 6 7 8">Belongs to the TRAFAC class TrmE-Era-EngA-EngB-Septin-like GTPase superfamily. Era GTPase family.</text>
</comment>
<dbReference type="PANTHER" id="PTHR42698">
    <property type="entry name" value="GTPASE ERA"/>
    <property type="match status" value="1"/>
</dbReference>
<feature type="region of interest" description="G1" evidence="7">
    <location>
        <begin position="29"/>
        <end position="36"/>
    </location>
</feature>
<evidence type="ECO:0000313" key="12">
    <source>
        <dbReference type="EMBL" id="NDY41749.1"/>
    </source>
</evidence>
<dbReference type="Gene3D" id="3.30.300.20">
    <property type="match status" value="1"/>
</dbReference>
<keyword evidence="6" id="KW-0472">Membrane</keyword>
<evidence type="ECO:0000259" key="11">
    <source>
        <dbReference type="PROSITE" id="PS51713"/>
    </source>
</evidence>
<feature type="region of interest" description="G2" evidence="7">
    <location>
        <begin position="55"/>
        <end position="59"/>
    </location>
</feature>
<comment type="subunit">
    <text evidence="6">Monomer.</text>
</comment>
<dbReference type="GO" id="GO:0005525">
    <property type="term" value="F:GTP binding"/>
    <property type="evidence" value="ECO:0007669"/>
    <property type="project" value="UniProtKB-UniRule"/>
</dbReference>
<comment type="caution">
    <text evidence="12">The sequence shown here is derived from an EMBL/GenBank/DDBJ whole genome shotgun (WGS) entry which is preliminary data.</text>
</comment>
<keyword evidence="6" id="KW-0690">Ribosome biogenesis</keyword>
<feature type="region of interest" description="Disordered" evidence="9">
    <location>
        <begin position="1"/>
        <end position="21"/>
    </location>
</feature>
<evidence type="ECO:0000256" key="6">
    <source>
        <dbReference type="HAMAP-Rule" id="MF_00367"/>
    </source>
</evidence>
<dbReference type="CDD" id="cd22534">
    <property type="entry name" value="KH-II_Era"/>
    <property type="match status" value="1"/>
</dbReference>
<dbReference type="HAMAP" id="MF_00367">
    <property type="entry name" value="GTPase_Era"/>
    <property type="match status" value="1"/>
</dbReference>
<keyword evidence="4 6" id="KW-0694">RNA-binding</keyword>
<keyword evidence="6" id="KW-1003">Cell membrane</keyword>
<keyword evidence="3 6" id="KW-0547">Nucleotide-binding</keyword>
<dbReference type="NCBIfam" id="TIGR00436">
    <property type="entry name" value="era"/>
    <property type="match status" value="1"/>
</dbReference>
<keyword evidence="13" id="KW-1185">Reference proteome</keyword>
<feature type="region of interest" description="G5" evidence="7">
    <location>
        <begin position="167"/>
        <end position="169"/>
    </location>
</feature>
<dbReference type="Gene3D" id="3.40.50.300">
    <property type="entry name" value="P-loop containing nucleotide triphosphate hydrolases"/>
    <property type="match status" value="1"/>
</dbReference>
<feature type="domain" description="Era-type G" evidence="11">
    <location>
        <begin position="21"/>
        <end position="188"/>
    </location>
</feature>
<gene>
    <name evidence="6" type="primary">era</name>
    <name evidence="12" type="ORF">G3N55_02635</name>
</gene>
<dbReference type="InterPro" id="IPR009019">
    <property type="entry name" value="KH_sf_prok-type"/>
</dbReference>
<dbReference type="InterPro" id="IPR015946">
    <property type="entry name" value="KH_dom-like_a/b"/>
</dbReference>
<dbReference type="GO" id="GO:0070181">
    <property type="term" value="F:small ribosomal subunit rRNA binding"/>
    <property type="evidence" value="ECO:0007669"/>
    <property type="project" value="UniProtKB-UniRule"/>
</dbReference>
<feature type="binding site" evidence="6">
    <location>
        <begin position="138"/>
        <end position="141"/>
    </location>
    <ligand>
        <name>GTP</name>
        <dbReference type="ChEBI" id="CHEBI:37565"/>
    </ligand>
</feature>
<dbReference type="GO" id="GO:0043024">
    <property type="term" value="F:ribosomal small subunit binding"/>
    <property type="evidence" value="ECO:0007669"/>
    <property type="project" value="TreeGrafter"/>
</dbReference>
<feature type="compositionally biased region" description="Basic and acidic residues" evidence="9">
    <location>
        <begin position="1"/>
        <end position="10"/>
    </location>
</feature>
<dbReference type="InterPro" id="IPR027417">
    <property type="entry name" value="P-loop_NTPase"/>
</dbReference>
<feature type="binding site" evidence="6">
    <location>
        <begin position="76"/>
        <end position="80"/>
    </location>
    <ligand>
        <name>GTP</name>
        <dbReference type="ChEBI" id="CHEBI:37565"/>
    </ligand>
</feature>
<sequence length="315" mass="34854">MDDPAREGPERTAAGSRPGHRSGVVAIVGAPNVGKSTLLNQFLGAKVAITTPKPQTTRGQIRGILTGENFQVVFVDTPGIHDSKRLLNRVLVQWATRALHDVDVVVFVVDVSHRDRARELAILDLLREVGCPVVAVLNKIDKVAKENLLPILDELGRLHPFAALVPVAARDGDGVEAVLDEILRLLPEGPPYYDAETLTDQGPAQLAAEIIREKVFLLAGQEVPYSTAVEVEDIADEPETGLRRVTATIYVERPSQKGILIGKGGRFIKKVGRMAREEMEELWRRKVYLDLRVKVLKDWSRDEKALRRLGLARQE</sequence>
<dbReference type="GO" id="GO:0000028">
    <property type="term" value="P:ribosomal small subunit assembly"/>
    <property type="evidence" value="ECO:0007669"/>
    <property type="project" value="TreeGrafter"/>
</dbReference>
<evidence type="ECO:0000256" key="8">
    <source>
        <dbReference type="RuleBase" id="RU003761"/>
    </source>
</evidence>
<evidence type="ECO:0000256" key="5">
    <source>
        <dbReference type="ARBA" id="ARBA00023134"/>
    </source>
</evidence>
<dbReference type="InterPro" id="IPR030388">
    <property type="entry name" value="G_ERA_dom"/>
</dbReference>
<proteinExistence type="inferred from homology"/>
<dbReference type="AlphaFoldDB" id="A0A6N9TKV5"/>
<evidence type="ECO:0000313" key="13">
    <source>
        <dbReference type="Proteomes" id="UP000469346"/>
    </source>
</evidence>
<accession>A0A6N9TKV5</accession>
<dbReference type="SMART" id="SM00382">
    <property type="entry name" value="AAA"/>
    <property type="match status" value="1"/>
</dbReference>
<feature type="region of interest" description="G4" evidence="7">
    <location>
        <begin position="138"/>
        <end position="141"/>
    </location>
</feature>
<dbReference type="GO" id="GO:0003924">
    <property type="term" value="F:GTPase activity"/>
    <property type="evidence" value="ECO:0007669"/>
    <property type="project" value="UniProtKB-UniRule"/>
</dbReference>
<dbReference type="Pfam" id="PF01926">
    <property type="entry name" value="MMR_HSR1"/>
    <property type="match status" value="1"/>
</dbReference>
<comment type="function">
    <text evidence="6">An essential GTPase that binds both GDP and GTP, with rapid nucleotide exchange. Plays a role in 16S rRNA processing and 30S ribosomal subunit biogenesis and possibly also in cell cycle regulation and energy metabolism.</text>
</comment>
<evidence type="ECO:0000256" key="1">
    <source>
        <dbReference type="ARBA" id="ARBA00007921"/>
    </source>
</evidence>
<dbReference type="InterPro" id="IPR003593">
    <property type="entry name" value="AAA+_ATPase"/>
</dbReference>
<evidence type="ECO:0000256" key="7">
    <source>
        <dbReference type="PROSITE-ProRule" id="PRU01050"/>
    </source>
</evidence>
<dbReference type="PANTHER" id="PTHR42698:SF1">
    <property type="entry name" value="GTPASE ERA, MITOCHONDRIAL"/>
    <property type="match status" value="1"/>
</dbReference>
<dbReference type="InterPro" id="IPR004044">
    <property type="entry name" value="KH_dom_type_2"/>
</dbReference>
<dbReference type="Pfam" id="PF07650">
    <property type="entry name" value="KH_2"/>
    <property type="match status" value="1"/>
</dbReference>
<dbReference type="NCBIfam" id="TIGR00231">
    <property type="entry name" value="small_GTP"/>
    <property type="match status" value="1"/>
</dbReference>
<evidence type="ECO:0000256" key="2">
    <source>
        <dbReference type="ARBA" id="ARBA00020484"/>
    </source>
</evidence>
<protein>
    <recommendedName>
        <fullName evidence="2 6">GTPase Era</fullName>
    </recommendedName>
</protein>
<reference evidence="12 13" key="1">
    <citation type="submission" date="2020-02" db="EMBL/GenBank/DDBJ databases">
        <title>Comparative genomics of sulfur disproportionating microorganisms.</title>
        <authorList>
            <person name="Ward L.M."/>
            <person name="Bertran E."/>
            <person name="Johnston D.T."/>
        </authorList>
    </citation>
    <scope>NUCLEOTIDE SEQUENCE [LARGE SCALE GENOMIC DNA]</scope>
    <source>
        <strain evidence="12 13">DSM 100025</strain>
    </source>
</reference>
<name>A0A6N9TKV5_DISTH</name>
<evidence type="ECO:0000256" key="4">
    <source>
        <dbReference type="ARBA" id="ARBA00022884"/>
    </source>
</evidence>
<keyword evidence="6" id="KW-0963">Cytoplasm</keyword>